<dbReference type="EMBL" id="JADING010000032">
    <property type="protein sequence ID" value="MBO8414079.1"/>
    <property type="molecule type" value="Genomic_DNA"/>
</dbReference>
<dbReference type="Gene3D" id="3.30.1330.30">
    <property type="match status" value="1"/>
</dbReference>
<evidence type="ECO:0000313" key="1">
    <source>
        <dbReference type="EMBL" id="MBO8414079.1"/>
    </source>
</evidence>
<organism evidence="1 2">
    <name type="scientific">Candidatus Scatoplasma merdavium</name>
    <dbReference type="NCBI Taxonomy" id="2840932"/>
    <lineage>
        <taxon>Bacteria</taxon>
        <taxon>Bacillati</taxon>
        <taxon>Bacillota</taxon>
        <taxon>Bacilli</taxon>
        <taxon>Bacillales</taxon>
        <taxon>Candidatus Scatoplasma</taxon>
    </lineage>
</organism>
<dbReference type="Proteomes" id="UP000823629">
    <property type="component" value="Unassembled WGS sequence"/>
</dbReference>
<dbReference type="AlphaFoldDB" id="A0A9D9D5H6"/>
<gene>
    <name evidence="1" type="ORF">IAC78_01165</name>
</gene>
<proteinExistence type="predicted"/>
<reference evidence="1" key="1">
    <citation type="submission" date="2020-10" db="EMBL/GenBank/DDBJ databases">
        <authorList>
            <person name="Gilroy R."/>
        </authorList>
    </citation>
    <scope>NUCLEOTIDE SEQUENCE</scope>
    <source>
        <strain evidence="1">1748</strain>
    </source>
</reference>
<evidence type="ECO:0000313" key="2">
    <source>
        <dbReference type="Proteomes" id="UP000823629"/>
    </source>
</evidence>
<sequence length="106" mass="12144">MTKLEQIVNSLRLGKRGGLIYYGDELIYLIQKDQIDLVILASDTPEKAKRKLLNIFTKKHFEMFTREELGNIFSVNPLNAIGIKSKHLASKIIDLKEEKSNGQKNQ</sequence>
<protein>
    <submittedName>
        <fullName evidence="1">Ribosomal L7Ae/L30e/S12e/Gadd45 family protein</fullName>
    </submittedName>
</protein>
<name>A0A9D9D5H6_9BACL</name>
<dbReference type="InterPro" id="IPR029064">
    <property type="entry name" value="Ribosomal_eL30-like_sf"/>
</dbReference>
<comment type="caution">
    <text evidence="1">The sequence shown here is derived from an EMBL/GenBank/DDBJ whole genome shotgun (WGS) entry which is preliminary data.</text>
</comment>
<accession>A0A9D9D5H6</accession>
<dbReference type="SUPFAM" id="SSF55315">
    <property type="entry name" value="L30e-like"/>
    <property type="match status" value="1"/>
</dbReference>
<reference evidence="1" key="2">
    <citation type="journal article" date="2021" name="PeerJ">
        <title>Extensive microbial diversity within the chicken gut microbiome revealed by metagenomics and culture.</title>
        <authorList>
            <person name="Gilroy R."/>
            <person name="Ravi A."/>
            <person name="Getino M."/>
            <person name="Pursley I."/>
            <person name="Horton D.L."/>
            <person name="Alikhan N.F."/>
            <person name="Baker D."/>
            <person name="Gharbi K."/>
            <person name="Hall N."/>
            <person name="Watson M."/>
            <person name="Adriaenssens E.M."/>
            <person name="Foster-Nyarko E."/>
            <person name="Jarju S."/>
            <person name="Secka A."/>
            <person name="Antonio M."/>
            <person name="Oren A."/>
            <person name="Chaudhuri R.R."/>
            <person name="La Ragione R."/>
            <person name="Hildebrand F."/>
            <person name="Pallen M.J."/>
        </authorList>
    </citation>
    <scope>NUCLEOTIDE SEQUENCE</scope>
    <source>
        <strain evidence="1">1748</strain>
    </source>
</reference>